<dbReference type="Proteomes" id="UP000789702">
    <property type="component" value="Unassembled WGS sequence"/>
</dbReference>
<keyword evidence="2" id="KW-1185">Reference proteome</keyword>
<accession>A0ACA9Q338</accession>
<comment type="caution">
    <text evidence="1">The sequence shown here is derived from an EMBL/GenBank/DDBJ whole genome shotgun (WGS) entry which is preliminary data.</text>
</comment>
<evidence type="ECO:0000313" key="2">
    <source>
        <dbReference type="Proteomes" id="UP000789702"/>
    </source>
</evidence>
<gene>
    <name evidence="1" type="ORF">DHETER_LOCUS13191</name>
</gene>
<reference evidence="1" key="1">
    <citation type="submission" date="2021-06" db="EMBL/GenBank/DDBJ databases">
        <authorList>
            <person name="Kallberg Y."/>
            <person name="Tangrot J."/>
            <person name="Rosling A."/>
        </authorList>
    </citation>
    <scope>NUCLEOTIDE SEQUENCE</scope>
    <source>
        <strain evidence="1">IL203A</strain>
    </source>
</reference>
<dbReference type="EMBL" id="CAJVPU010035027">
    <property type="protein sequence ID" value="CAG8726820.1"/>
    <property type="molecule type" value="Genomic_DNA"/>
</dbReference>
<organism evidence="1 2">
    <name type="scientific">Dentiscutata heterogama</name>
    <dbReference type="NCBI Taxonomy" id="1316150"/>
    <lineage>
        <taxon>Eukaryota</taxon>
        <taxon>Fungi</taxon>
        <taxon>Fungi incertae sedis</taxon>
        <taxon>Mucoromycota</taxon>
        <taxon>Glomeromycotina</taxon>
        <taxon>Glomeromycetes</taxon>
        <taxon>Diversisporales</taxon>
        <taxon>Gigasporaceae</taxon>
        <taxon>Dentiscutata</taxon>
    </lineage>
</organism>
<sequence>NIKFGIQSYKTADDICPIAFSQENLCDSSKNFEAEDNMSFELED</sequence>
<proteinExistence type="predicted"/>
<evidence type="ECO:0000313" key="1">
    <source>
        <dbReference type="EMBL" id="CAG8726820.1"/>
    </source>
</evidence>
<feature type="non-terminal residue" evidence="1">
    <location>
        <position position="1"/>
    </location>
</feature>
<protein>
    <submittedName>
        <fullName evidence="1">14087_t:CDS:1</fullName>
    </submittedName>
</protein>
<feature type="non-terminal residue" evidence="1">
    <location>
        <position position="44"/>
    </location>
</feature>
<name>A0ACA9Q338_9GLOM</name>